<accession>A0A202E3U8</accession>
<protein>
    <submittedName>
        <fullName evidence="2">DUF3006 domain-containing protein</fullName>
    </submittedName>
</protein>
<dbReference type="Proteomes" id="UP000196084">
    <property type="component" value="Unassembled WGS sequence"/>
</dbReference>
<dbReference type="Pfam" id="PF11213">
    <property type="entry name" value="DUF3006"/>
    <property type="match status" value="1"/>
</dbReference>
<gene>
    <name evidence="2" type="ORF">B2G88_18000</name>
</gene>
<name>A0A202E3U8_9EURY</name>
<comment type="caution">
    <text evidence="2">The sequence shown here is derived from an EMBL/GenBank/DDBJ whole genome shotgun (WGS) entry which is preliminary data.</text>
</comment>
<feature type="region of interest" description="Disordered" evidence="1">
    <location>
        <begin position="65"/>
        <end position="92"/>
    </location>
</feature>
<proteinExistence type="predicted"/>
<dbReference type="RefSeq" id="WP_054862009.1">
    <property type="nucleotide sequence ID" value="NZ_MWPH01000005.1"/>
</dbReference>
<evidence type="ECO:0000256" key="1">
    <source>
        <dbReference type="SAM" id="MobiDB-lite"/>
    </source>
</evidence>
<dbReference type="AlphaFoldDB" id="A0A202E3U8"/>
<evidence type="ECO:0000313" key="3">
    <source>
        <dbReference type="Proteomes" id="UP000196084"/>
    </source>
</evidence>
<sequence length="92" mass="10276">MTETYIATLDRIVDGQTAVLLLEENGKTVDQLDVDVTKLPPEAQHEGAVLEIAVEAGEFCDAEYRPDATQSRKESAQERLDRLSTKLSDRDR</sequence>
<evidence type="ECO:0000313" key="2">
    <source>
        <dbReference type="EMBL" id="OVE82897.1"/>
    </source>
</evidence>
<keyword evidence="3" id="KW-1185">Reference proteome</keyword>
<organism evidence="2 3">
    <name type="scientific">Natronolimnobius baerhuensis</name>
    <dbReference type="NCBI Taxonomy" id="253108"/>
    <lineage>
        <taxon>Archaea</taxon>
        <taxon>Methanobacteriati</taxon>
        <taxon>Methanobacteriota</taxon>
        <taxon>Stenosarchaea group</taxon>
        <taxon>Halobacteria</taxon>
        <taxon>Halobacteriales</taxon>
        <taxon>Natrialbaceae</taxon>
        <taxon>Natronolimnobius</taxon>
    </lineage>
</organism>
<dbReference type="EMBL" id="MWPH01000005">
    <property type="protein sequence ID" value="OVE82897.1"/>
    <property type="molecule type" value="Genomic_DNA"/>
</dbReference>
<dbReference type="InterPro" id="IPR021377">
    <property type="entry name" value="DUF3006"/>
</dbReference>
<reference evidence="2 3" key="1">
    <citation type="submission" date="2017-02" db="EMBL/GenBank/DDBJ databases">
        <title>Natronthermophilus aegyptiacus gen. nov.,sp. nov., an aerobic, extremely halophilic alkalithermophilic archaeon isolated from the athalassohaline Wadi An Natrun, Egypt.</title>
        <authorList>
            <person name="Zhao B."/>
        </authorList>
    </citation>
    <scope>NUCLEOTIDE SEQUENCE [LARGE SCALE GENOMIC DNA]</scope>
    <source>
        <strain evidence="2 3">CGMCC 1.3597</strain>
    </source>
</reference>
<dbReference type="OrthoDB" id="299121at2157"/>